<reference evidence="5 6" key="2">
    <citation type="submission" date="2018-12" db="EMBL/GenBank/DDBJ databases">
        <title>Nakamurella antarcticus sp. nov., isolated from Antarctica South Shetland Islands soil.</title>
        <authorList>
            <person name="Peng F."/>
        </authorList>
    </citation>
    <scope>NUCLEOTIDE SEQUENCE [LARGE SCALE GENOMIC DNA]</scope>
    <source>
        <strain evidence="5 6">S14-144</strain>
    </source>
</reference>
<dbReference type="Pfam" id="PF00356">
    <property type="entry name" value="LacI"/>
    <property type="match status" value="1"/>
</dbReference>
<dbReference type="InterPro" id="IPR046335">
    <property type="entry name" value="LacI/GalR-like_sensor"/>
</dbReference>
<evidence type="ECO:0000313" key="5">
    <source>
        <dbReference type="EMBL" id="AZI58636.1"/>
    </source>
</evidence>
<dbReference type="PROSITE" id="PS00356">
    <property type="entry name" value="HTH_LACI_1"/>
    <property type="match status" value="1"/>
</dbReference>
<evidence type="ECO:0000256" key="2">
    <source>
        <dbReference type="ARBA" id="ARBA00023125"/>
    </source>
</evidence>
<proteinExistence type="predicted"/>
<dbReference type="PROSITE" id="PS50932">
    <property type="entry name" value="HTH_LACI_2"/>
    <property type="match status" value="1"/>
</dbReference>
<dbReference type="InterPro" id="IPR000843">
    <property type="entry name" value="HTH_LacI"/>
</dbReference>
<protein>
    <submittedName>
        <fullName evidence="5">LacI family transcriptional regulator</fullName>
    </submittedName>
</protein>
<dbReference type="PANTHER" id="PTHR30146:SF109">
    <property type="entry name" value="HTH-TYPE TRANSCRIPTIONAL REGULATOR GALS"/>
    <property type="match status" value="1"/>
</dbReference>
<keyword evidence="1" id="KW-0805">Transcription regulation</keyword>
<keyword evidence="2" id="KW-0238">DNA-binding</keyword>
<keyword evidence="3" id="KW-0804">Transcription</keyword>
<dbReference type="CDD" id="cd01392">
    <property type="entry name" value="HTH_LacI"/>
    <property type="match status" value="1"/>
</dbReference>
<dbReference type="GO" id="GO:0000976">
    <property type="term" value="F:transcription cis-regulatory region binding"/>
    <property type="evidence" value="ECO:0007669"/>
    <property type="project" value="TreeGrafter"/>
</dbReference>
<dbReference type="OrthoDB" id="9785139at2"/>
<dbReference type="Gene3D" id="3.40.50.2300">
    <property type="match status" value="2"/>
</dbReference>
<organism evidence="5 6">
    <name type="scientific">Nakamurella antarctica</name>
    <dbReference type="NCBI Taxonomy" id="1902245"/>
    <lineage>
        <taxon>Bacteria</taxon>
        <taxon>Bacillati</taxon>
        <taxon>Actinomycetota</taxon>
        <taxon>Actinomycetes</taxon>
        <taxon>Nakamurellales</taxon>
        <taxon>Nakamurellaceae</taxon>
        <taxon>Nakamurella</taxon>
    </lineage>
</organism>
<gene>
    <name evidence="5" type="ORF">EH165_11320</name>
</gene>
<evidence type="ECO:0000256" key="1">
    <source>
        <dbReference type="ARBA" id="ARBA00023015"/>
    </source>
</evidence>
<dbReference type="PANTHER" id="PTHR30146">
    <property type="entry name" value="LACI-RELATED TRANSCRIPTIONAL REPRESSOR"/>
    <property type="match status" value="1"/>
</dbReference>
<dbReference type="InterPro" id="IPR010982">
    <property type="entry name" value="Lambda_DNA-bd_dom_sf"/>
</dbReference>
<dbReference type="RefSeq" id="WP_124799545.1">
    <property type="nucleotide sequence ID" value="NZ_CP034170.1"/>
</dbReference>
<dbReference type="GO" id="GO:0003700">
    <property type="term" value="F:DNA-binding transcription factor activity"/>
    <property type="evidence" value="ECO:0007669"/>
    <property type="project" value="TreeGrafter"/>
</dbReference>
<dbReference type="Pfam" id="PF13377">
    <property type="entry name" value="Peripla_BP_3"/>
    <property type="match status" value="1"/>
</dbReference>
<dbReference type="InterPro" id="IPR028082">
    <property type="entry name" value="Peripla_BP_I"/>
</dbReference>
<evidence type="ECO:0000313" key="6">
    <source>
        <dbReference type="Proteomes" id="UP000268084"/>
    </source>
</evidence>
<sequence length="337" mass="36073">MATIKRRATIIDVARVAGVSRQTVTRALNGLPDVSPATRARVVDTARSLRYRPNRAAQGLVHGGGVTVGLVVEDLRNPYFPELASALSRIATDRGWSLVLCDIGAEEGRARLSLAALVHRVDALLLTGCRTDTVALLPPEALRGVGLGIPLVMLDGEESPHLDAVVRIDNRTGVYAALSHLRDIGRRRIGFIGSLLGSSLRNDLYRSFLTENGLEWSEQSQVVVEETHQGGIDGAEQLIAQYPEMDAVLVYNDVMAIGALKGFQHTKVEVPARIAVIGFDGLDIGSLVSPELTTLSIDKSEIARHAIELVSNILDGTATPDDGSREVGLSLILRGSA</sequence>
<dbReference type="SUPFAM" id="SSF47413">
    <property type="entry name" value="lambda repressor-like DNA-binding domains"/>
    <property type="match status" value="1"/>
</dbReference>
<dbReference type="CDD" id="cd06267">
    <property type="entry name" value="PBP1_LacI_sugar_binding-like"/>
    <property type="match status" value="1"/>
</dbReference>
<dbReference type="SMART" id="SM00354">
    <property type="entry name" value="HTH_LACI"/>
    <property type="match status" value="1"/>
</dbReference>
<dbReference type="Gene3D" id="1.10.260.40">
    <property type="entry name" value="lambda repressor-like DNA-binding domains"/>
    <property type="match status" value="1"/>
</dbReference>
<feature type="domain" description="HTH lacI-type" evidence="4">
    <location>
        <begin position="8"/>
        <end position="62"/>
    </location>
</feature>
<accession>A0A3G8ZX84</accession>
<keyword evidence="6" id="KW-1185">Reference proteome</keyword>
<name>A0A3G8ZX84_9ACTN</name>
<evidence type="ECO:0000259" key="4">
    <source>
        <dbReference type="PROSITE" id="PS50932"/>
    </source>
</evidence>
<dbReference type="SUPFAM" id="SSF53822">
    <property type="entry name" value="Periplasmic binding protein-like I"/>
    <property type="match status" value="1"/>
</dbReference>
<reference evidence="5 6" key="1">
    <citation type="submission" date="2018-11" db="EMBL/GenBank/DDBJ databases">
        <authorList>
            <person name="Da X."/>
        </authorList>
    </citation>
    <scope>NUCLEOTIDE SEQUENCE [LARGE SCALE GENOMIC DNA]</scope>
    <source>
        <strain evidence="5 6">S14-144</strain>
    </source>
</reference>
<dbReference type="Proteomes" id="UP000268084">
    <property type="component" value="Chromosome"/>
</dbReference>
<dbReference type="AlphaFoldDB" id="A0A3G8ZX84"/>
<dbReference type="KEGG" id="nak:EH165_11320"/>
<evidence type="ECO:0000256" key="3">
    <source>
        <dbReference type="ARBA" id="ARBA00023163"/>
    </source>
</evidence>
<dbReference type="EMBL" id="CP034170">
    <property type="protein sequence ID" value="AZI58636.1"/>
    <property type="molecule type" value="Genomic_DNA"/>
</dbReference>